<feature type="chain" id="PRO_5042987370" description="Calcineurin-like phosphoesterase domain-containing protein" evidence="7">
    <location>
        <begin position="20"/>
        <end position="440"/>
    </location>
</feature>
<name>A0AAP0L1W2_9MAGN</name>
<dbReference type="EMBL" id="JBBNAF010000002">
    <property type="protein sequence ID" value="KAK9162942.1"/>
    <property type="molecule type" value="Genomic_DNA"/>
</dbReference>
<evidence type="ECO:0000256" key="2">
    <source>
        <dbReference type="ARBA" id="ARBA00022723"/>
    </source>
</evidence>
<keyword evidence="3" id="KW-0378">Hydrolase</keyword>
<evidence type="ECO:0000256" key="3">
    <source>
        <dbReference type="ARBA" id="ARBA00022801"/>
    </source>
</evidence>
<evidence type="ECO:0000313" key="9">
    <source>
        <dbReference type="Proteomes" id="UP001420932"/>
    </source>
</evidence>
<keyword evidence="6" id="KW-1133">Transmembrane helix</keyword>
<dbReference type="PANTHER" id="PTHR13315">
    <property type="entry name" value="METALLO PHOSPHOESTERASE RELATED"/>
    <property type="match status" value="1"/>
</dbReference>
<evidence type="ECO:0000256" key="7">
    <source>
        <dbReference type="SAM" id="SignalP"/>
    </source>
</evidence>
<dbReference type="InterPro" id="IPR033308">
    <property type="entry name" value="PGAP5/Cdc1/Ted1"/>
</dbReference>
<feature type="transmembrane region" description="Helical" evidence="6">
    <location>
        <begin position="413"/>
        <end position="435"/>
    </location>
</feature>
<dbReference type="AlphaFoldDB" id="A0AAP0L1W2"/>
<evidence type="ECO:0000256" key="5">
    <source>
        <dbReference type="ARBA" id="ARBA00023211"/>
    </source>
</evidence>
<keyword evidence="9" id="KW-1185">Reference proteome</keyword>
<dbReference type="GO" id="GO:0006506">
    <property type="term" value="P:GPI anchor biosynthetic process"/>
    <property type="evidence" value="ECO:0007669"/>
    <property type="project" value="InterPro"/>
</dbReference>
<keyword evidence="2" id="KW-0479">Metal-binding</keyword>
<dbReference type="GO" id="GO:0046872">
    <property type="term" value="F:metal ion binding"/>
    <property type="evidence" value="ECO:0007669"/>
    <property type="project" value="UniProtKB-KW"/>
</dbReference>
<dbReference type="PANTHER" id="PTHR13315:SF0">
    <property type="entry name" value="METALLOPHOSPHOESTERASE 1"/>
    <property type="match status" value="1"/>
</dbReference>
<keyword evidence="5" id="KW-0464">Manganese</keyword>
<gene>
    <name evidence="8" type="ORF">Syun_003844</name>
</gene>
<dbReference type="Proteomes" id="UP001420932">
    <property type="component" value="Unassembled WGS sequence"/>
</dbReference>
<evidence type="ECO:0000313" key="8">
    <source>
        <dbReference type="EMBL" id="KAK9162942.1"/>
    </source>
</evidence>
<evidence type="ECO:0008006" key="10">
    <source>
        <dbReference type="Google" id="ProtNLM"/>
    </source>
</evidence>
<dbReference type="SUPFAM" id="SSF56300">
    <property type="entry name" value="Metallo-dependent phosphatases"/>
    <property type="match status" value="1"/>
</dbReference>
<protein>
    <recommendedName>
        <fullName evidence="10">Calcineurin-like phosphoesterase domain-containing protein</fullName>
    </recommendedName>
</protein>
<comment type="caution">
    <text evidence="8">The sequence shown here is derived from an EMBL/GenBank/DDBJ whole genome shotgun (WGS) entry which is preliminary data.</text>
</comment>
<comment type="cofactor">
    <cofactor evidence="1">
        <name>Mn(2+)</name>
        <dbReference type="ChEBI" id="CHEBI:29035"/>
    </cofactor>
</comment>
<dbReference type="GO" id="GO:0016020">
    <property type="term" value="C:membrane"/>
    <property type="evidence" value="ECO:0007669"/>
    <property type="project" value="GOC"/>
</dbReference>
<proteinExistence type="predicted"/>
<evidence type="ECO:0000256" key="1">
    <source>
        <dbReference type="ARBA" id="ARBA00001936"/>
    </source>
</evidence>
<feature type="signal peptide" evidence="7">
    <location>
        <begin position="1"/>
        <end position="19"/>
    </location>
</feature>
<keyword evidence="7" id="KW-0732">Signal</keyword>
<sequence>MVTWKSIVPLLFLAALVIFEERVSVPSCVIVPRDDDVEESGIESKELKVMMVSNLLLMGSEARYLNVYFRDSYTTKFFRHVGSRFRSMNRFKRRKFEHSGKEESSFKSFERLKPDMLVVLGDISARGSEFTSGKWLSVLQQFQRILGPFLGLPLHVILGDRDIGECSKLNARSVEWITRNLPGLDSSGSGTFEMSNISFVSLNAVAMLCGNNDLRFSIEKLIERESLDLQAYTKEKEGKVVHDTVGDNNFLNFKWRENLMQSGSGPVLLLHFPLHRTRSSKCGKDVPKGSLFPSPHGHPKIQDNRGHAGPGPYELFQTLPPNATEYIFQALKPSGSEIYRGTNREGKELTWIVFSAHSHEFCDHIHRDGIREVTVPAMTWDARDDPGFIVASFARNRAVTVSQCSLARESRVLMAYGSVLILLISTALIASRHLLMNPVR</sequence>
<evidence type="ECO:0000256" key="4">
    <source>
        <dbReference type="ARBA" id="ARBA00023136"/>
    </source>
</evidence>
<keyword evidence="4 6" id="KW-0472">Membrane</keyword>
<accession>A0AAP0L1W2</accession>
<organism evidence="8 9">
    <name type="scientific">Stephania yunnanensis</name>
    <dbReference type="NCBI Taxonomy" id="152371"/>
    <lineage>
        <taxon>Eukaryota</taxon>
        <taxon>Viridiplantae</taxon>
        <taxon>Streptophyta</taxon>
        <taxon>Embryophyta</taxon>
        <taxon>Tracheophyta</taxon>
        <taxon>Spermatophyta</taxon>
        <taxon>Magnoliopsida</taxon>
        <taxon>Ranunculales</taxon>
        <taxon>Menispermaceae</taxon>
        <taxon>Menispermoideae</taxon>
        <taxon>Cissampelideae</taxon>
        <taxon>Stephania</taxon>
    </lineage>
</organism>
<keyword evidence="6" id="KW-0812">Transmembrane</keyword>
<dbReference type="InterPro" id="IPR029052">
    <property type="entry name" value="Metallo-depent_PP-like"/>
</dbReference>
<evidence type="ECO:0000256" key="6">
    <source>
        <dbReference type="SAM" id="Phobius"/>
    </source>
</evidence>
<dbReference type="GO" id="GO:0016787">
    <property type="term" value="F:hydrolase activity"/>
    <property type="evidence" value="ECO:0007669"/>
    <property type="project" value="UniProtKB-KW"/>
</dbReference>
<reference evidence="8 9" key="1">
    <citation type="submission" date="2024-01" db="EMBL/GenBank/DDBJ databases">
        <title>Genome assemblies of Stephania.</title>
        <authorList>
            <person name="Yang L."/>
        </authorList>
    </citation>
    <scope>NUCLEOTIDE SEQUENCE [LARGE SCALE GENOMIC DNA]</scope>
    <source>
        <strain evidence="8">YNDBR</strain>
        <tissue evidence="8">Leaf</tissue>
    </source>
</reference>